<name>A0AAD4PB43_PERFH</name>
<keyword evidence="4" id="KW-0052">Apoplast</keyword>
<evidence type="ECO:0000256" key="4">
    <source>
        <dbReference type="RuleBase" id="RU363099"/>
    </source>
</evidence>
<gene>
    <name evidence="5" type="ORF">C2S53_000459</name>
</gene>
<dbReference type="InterPro" id="IPR044859">
    <property type="entry name" value="Allene_oxi_cyc_Dirigent"/>
</dbReference>
<evidence type="ECO:0000313" key="5">
    <source>
        <dbReference type="EMBL" id="KAH6832916.1"/>
    </source>
</evidence>
<comment type="similarity">
    <text evidence="1 4">Belongs to the plant dirigent protein family.</text>
</comment>
<organism evidence="5 6">
    <name type="scientific">Perilla frutescens var. hirtella</name>
    <name type="common">Perilla citriodora</name>
    <name type="synonym">Perilla setoyensis</name>
    <dbReference type="NCBI Taxonomy" id="608512"/>
    <lineage>
        <taxon>Eukaryota</taxon>
        <taxon>Viridiplantae</taxon>
        <taxon>Streptophyta</taxon>
        <taxon>Embryophyta</taxon>
        <taxon>Tracheophyta</taxon>
        <taxon>Spermatophyta</taxon>
        <taxon>Magnoliopsida</taxon>
        <taxon>eudicotyledons</taxon>
        <taxon>Gunneridae</taxon>
        <taxon>Pentapetalae</taxon>
        <taxon>asterids</taxon>
        <taxon>lamiids</taxon>
        <taxon>Lamiales</taxon>
        <taxon>Lamiaceae</taxon>
        <taxon>Nepetoideae</taxon>
        <taxon>Elsholtzieae</taxon>
        <taxon>Perilla</taxon>
    </lineage>
</organism>
<dbReference type="GO" id="GO:0009699">
    <property type="term" value="P:phenylpropanoid biosynthetic process"/>
    <property type="evidence" value="ECO:0007669"/>
    <property type="project" value="UniProtKB-ARBA"/>
</dbReference>
<evidence type="ECO:0000256" key="1">
    <source>
        <dbReference type="ARBA" id="ARBA00010746"/>
    </source>
</evidence>
<dbReference type="Proteomes" id="UP001190926">
    <property type="component" value="Unassembled WGS sequence"/>
</dbReference>
<keyword evidence="6" id="KW-1185">Reference proteome</keyword>
<feature type="signal peptide" evidence="4">
    <location>
        <begin position="1"/>
        <end position="22"/>
    </location>
</feature>
<sequence length="187" mass="20449">MGRSILLAYILVVTICATPAQSKYYSESERYEPVQLKKTRLNFFIHDILSGKNPTAVEIAGPKTIKDKNDPTPFGTVFAIDDPLTEGPEISSKVVGNAQGMYLSSSQGKNLTLVMYIDLGFTTGKFNGSSLSVFSRNPVTESHREMAVIGGRGLFRRAEGTVFVKTHFLNSTNGDAVLEYNVVVVHP</sequence>
<evidence type="ECO:0000256" key="3">
    <source>
        <dbReference type="ARBA" id="ARBA00022525"/>
    </source>
</evidence>
<protein>
    <recommendedName>
        <fullName evidence="4">Dirigent protein</fullName>
    </recommendedName>
</protein>
<comment type="subunit">
    <text evidence="2 4">Homodimer.</text>
</comment>
<dbReference type="PANTHER" id="PTHR21495">
    <property type="entry name" value="NUCLEOPORIN-RELATED"/>
    <property type="match status" value="1"/>
</dbReference>
<evidence type="ECO:0000256" key="2">
    <source>
        <dbReference type="ARBA" id="ARBA00011738"/>
    </source>
</evidence>
<dbReference type="Pfam" id="PF03018">
    <property type="entry name" value="Dirigent"/>
    <property type="match status" value="1"/>
</dbReference>
<evidence type="ECO:0000313" key="6">
    <source>
        <dbReference type="Proteomes" id="UP001190926"/>
    </source>
</evidence>
<reference evidence="5 6" key="1">
    <citation type="journal article" date="2021" name="Nat. Commun.">
        <title>Incipient diploidization of the medicinal plant Perilla within 10,000 years.</title>
        <authorList>
            <person name="Zhang Y."/>
            <person name="Shen Q."/>
            <person name="Leng L."/>
            <person name="Zhang D."/>
            <person name="Chen S."/>
            <person name="Shi Y."/>
            <person name="Ning Z."/>
            <person name="Chen S."/>
        </authorList>
    </citation>
    <scope>NUCLEOTIDE SEQUENCE [LARGE SCALE GENOMIC DNA]</scope>
    <source>
        <strain evidence="6">cv. PC099</strain>
    </source>
</reference>
<dbReference type="EMBL" id="SDAM02000062">
    <property type="protein sequence ID" value="KAH6832916.1"/>
    <property type="molecule type" value="Genomic_DNA"/>
</dbReference>
<dbReference type="GO" id="GO:0048046">
    <property type="term" value="C:apoplast"/>
    <property type="evidence" value="ECO:0007669"/>
    <property type="project" value="UniProtKB-SubCell"/>
</dbReference>
<keyword evidence="3 4" id="KW-0964">Secreted</keyword>
<accession>A0AAD4PB43</accession>
<dbReference type="Gene3D" id="2.40.480.10">
    <property type="entry name" value="Allene oxide cyclase-like"/>
    <property type="match status" value="1"/>
</dbReference>
<comment type="subcellular location">
    <subcellularLocation>
        <location evidence="4">Secreted</location>
        <location evidence="4">Extracellular space</location>
        <location evidence="4">Apoplast</location>
    </subcellularLocation>
</comment>
<comment type="function">
    <text evidence="4">Dirigent proteins impart stereoselectivity on the phenoxy radical-coupling reaction, yielding optically active lignans from two molecules of coniferyl alcohol in the biosynthesis of lignans, flavonolignans, and alkaloids and thus plays a central role in plant secondary metabolism.</text>
</comment>
<proteinExistence type="inferred from homology"/>
<keyword evidence="4" id="KW-0732">Signal</keyword>
<comment type="caution">
    <text evidence="5">The sequence shown here is derived from an EMBL/GenBank/DDBJ whole genome shotgun (WGS) entry which is preliminary data.</text>
</comment>
<dbReference type="AlphaFoldDB" id="A0AAD4PB43"/>
<feature type="chain" id="PRO_5041775598" description="Dirigent protein" evidence="4">
    <location>
        <begin position="23"/>
        <end position="187"/>
    </location>
</feature>
<dbReference type="InterPro" id="IPR004265">
    <property type="entry name" value="Dirigent"/>
</dbReference>